<dbReference type="eggNOG" id="COG0463">
    <property type="taxonomic scope" value="Bacteria"/>
</dbReference>
<dbReference type="Pfam" id="PF00535">
    <property type="entry name" value="Glycos_transf_2"/>
    <property type="match status" value="1"/>
</dbReference>
<evidence type="ECO:0000256" key="8">
    <source>
        <dbReference type="SAM" id="Phobius"/>
    </source>
</evidence>
<keyword evidence="4 8" id="KW-0812">Transmembrane</keyword>
<dbReference type="Proteomes" id="UP000004095">
    <property type="component" value="Unassembled WGS sequence"/>
</dbReference>
<feature type="transmembrane region" description="Helical" evidence="8">
    <location>
        <begin position="281"/>
        <end position="302"/>
    </location>
</feature>
<dbReference type="EMBL" id="AAWS01000006">
    <property type="protein sequence ID" value="EAY30671.1"/>
    <property type="molecule type" value="Genomic_DNA"/>
</dbReference>
<reference evidence="10 11" key="1">
    <citation type="submission" date="2007-01" db="EMBL/GenBank/DDBJ databases">
        <authorList>
            <person name="Haygood M."/>
            <person name="Podell S."/>
            <person name="Anderson C."/>
            <person name="Hopkinson B."/>
            <person name="Roe K."/>
            <person name="Barbeau K."/>
            <person name="Gaasterland T."/>
            <person name="Ferriera S."/>
            <person name="Johnson J."/>
            <person name="Kravitz S."/>
            <person name="Beeson K."/>
            <person name="Sutton G."/>
            <person name="Rogers Y.-H."/>
            <person name="Friedman R."/>
            <person name="Frazier M."/>
            <person name="Venter J.C."/>
        </authorList>
    </citation>
    <scope>NUCLEOTIDE SEQUENCE [LARGE SCALE GENOMIC DNA]</scope>
    <source>
        <strain evidence="10 11">ATCC 23134</strain>
    </source>
</reference>
<dbReference type="PANTHER" id="PTHR48090:SF3">
    <property type="entry name" value="UNDECAPRENYL-PHOSPHATE 4-DEOXY-4-FORMAMIDO-L-ARABINOSE TRANSFERASE"/>
    <property type="match status" value="1"/>
</dbReference>
<proteinExistence type="predicted"/>
<organism evidence="10 11">
    <name type="scientific">Microscilla marina ATCC 23134</name>
    <dbReference type="NCBI Taxonomy" id="313606"/>
    <lineage>
        <taxon>Bacteria</taxon>
        <taxon>Pseudomonadati</taxon>
        <taxon>Bacteroidota</taxon>
        <taxon>Cytophagia</taxon>
        <taxon>Cytophagales</taxon>
        <taxon>Microscillaceae</taxon>
        <taxon>Microscilla</taxon>
    </lineage>
</organism>
<dbReference type="InterPro" id="IPR050256">
    <property type="entry name" value="Glycosyltransferase_2"/>
</dbReference>
<dbReference type="RefSeq" id="WP_002695011.1">
    <property type="nucleotide sequence ID" value="NZ_AAWS01000006.1"/>
</dbReference>
<dbReference type="InterPro" id="IPR001173">
    <property type="entry name" value="Glyco_trans_2-like"/>
</dbReference>
<keyword evidence="7 8" id="KW-0472">Membrane</keyword>
<gene>
    <name evidence="10" type="ORF">M23134_03309</name>
</gene>
<evidence type="ECO:0000256" key="7">
    <source>
        <dbReference type="ARBA" id="ARBA00023136"/>
    </source>
</evidence>
<evidence type="ECO:0000256" key="4">
    <source>
        <dbReference type="ARBA" id="ARBA00022692"/>
    </source>
</evidence>
<comment type="caution">
    <text evidence="10">The sequence shown here is derived from an EMBL/GenBank/DDBJ whole genome shotgun (WGS) entry which is preliminary data.</text>
</comment>
<dbReference type="GO" id="GO:0005886">
    <property type="term" value="C:plasma membrane"/>
    <property type="evidence" value="ECO:0007669"/>
    <property type="project" value="TreeGrafter"/>
</dbReference>
<dbReference type="EC" id="2.7.8.-" evidence="10"/>
<evidence type="ECO:0000256" key="1">
    <source>
        <dbReference type="ARBA" id="ARBA00022475"/>
    </source>
</evidence>
<dbReference type="Gene3D" id="3.90.550.10">
    <property type="entry name" value="Spore Coat Polysaccharide Biosynthesis Protein SpsA, Chain A"/>
    <property type="match status" value="1"/>
</dbReference>
<keyword evidence="11" id="KW-1185">Reference proteome</keyword>
<sequence length="341" mass="38783">MSKTNLDISVVVPLLDEEESLPELCAWIERVMQTNKFSYEVIMVDDGSRDKSWQIIEKLAAQNHCLKGIRLNRNYGKSAALNTGFKEVQGRVVITMDADLQDSPDEIPGLYKMIVEDKYDMVSGWKKKRYDPITKTLPTKVYNAFTRWFSGIKLHDFNCGLKAYDYQVVKSIEVYGEMHRYIPVIAKSAGFKEIGEKVVQHQARKYGNTKFGGIKRFIRGPLDLLSITFVTRFRKRPMHFFGAFGIIFFLVGFASAAWLILDQFIATYFGTEMGSLVTNRPLFYLSLVTIIIGVQLFLAGFLGEMMVVNSPQTHEYIVAEKLGINHSKMTASDITKTDSNT</sequence>
<name>A1ZGQ4_MICM2</name>
<dbReference type="SUPFAM" id="SSF53448">
    <property type="entry name" value="Nucleotide-diphospho-sugar transferases"/>
    <property type="match status" value="1"/>
</dbReference>
<evidence type="ECO:0000313" key="10">
    <source>
        <dbReference type="EMBL" id="EAY30671.1"/>
    </source>
</evidence>
<keyword evidence="5" id="KW-0448">Lipopolysaccharide biosynthesis</keyword>
<accession>A1ZGQ4</accession>
<evidence type="ECO:0000259" key="9">
    <source>
        <dbReference type="Pfam" id="PF00535"/>
    </source>
</evidence>
<dbReference type="GO" id="GO:0099621">
    <property type="term" value="F:undecaprenyl-phosphate 4-deoxy-4-formamido-L-arabinose transferase activity"/>
    <property type="evidence" value="ECO:0007669"/>
    <property type="project" value="TreeGrafter"/>
</dbReference>
<keyword evidence="6 8" id="KW-1133">Transmembrane helix</keyword>
<evidence type="ECO:0000313" key="11">
    <source>
        <dbReference type="Proteomes" id="UP000004095"/>
    </source>
</evidence>
<dbReference type="PANTHER" id="PTHR48090">
    <property type="entry name" value="UNDECAPRENYL-PHOSPHATE 4-DEOXY-4-FORMAMIDO-L-ARABINOSE TRANSFERASE-RELATED"/>
    <property type="match status" value="1"/>
</dbReference>
<feature type="transmembrane region" description="Helical" evidence="8">
    <location>
        <begin position="240"/>
        <end position="261"/>
    </location>
</feature>
<evidence type="ECO:0000256" key="6">
    <source>
        <dbReference type="ARBA" id="ARBA00022989"/>
    </source>
</evidence>
<dbReference type="CDD" id="cd04187">
    <property type="entry name" value="DPM1_like_bac"/>
    <property type="match status" value="1"/>
</dbReference>
<dbReference type="InterPro" id="IPR029044">
    <property type="entry name" value="Nucleotide-diphossugar_trans"/>
</dbReference>
<protein>
    <submittedName>
        <fullName evidence="10">Undecaprenyl-phosphate 4-deoxy-4-formamido-L-arabinose transferase</fullName>
        <ecNumber evidence="10">2.7.8.-</ecNumber>
    </submittedName>
</protein>
<keyword evidence="2" id="KW-0328">Glycosyltransferase</keyword>
<evidence type="ECO:0000256" key="3">
    <source>
        <dbReference type="ARBA" id="ARBA00022679"/>
    </source>
</evidence>
<feature type="domain" description="Glycosyltransferase 2-like" evidence="9">
    <location>
        <begin position="9"/>
        <end position="147"/>
    </location>
</feature>
<dbReference type="AlphaFoldDB" id="A1ZGQ4"/>
<keyword evidence="1" id="KW-1003">Cell membrane</keyword>
<evidence type="ECO:0000256" key="5">
    <source>
        <dbReference type="ARBA" id="ARBA00022985"/>
    </source>
</evidence>
<evidence type="ECO:0000256" key="2">
    <source>
        <dbReference type="ARBA" id="ARBA00022676"/>
    </source>
</evidence>
<keyword evidence="3 10" id="KW-0808">Transferase</keyword>
<dbReference type="GO" id="GO:0009103">
    <property type="term" value="P:lipopolysaccharide biosynthetic process"/>
    <property type="evidence" value="ECO:0007669"/>
    <property type="project" value="UniProtKB-KW"/>
</dbReference>